<organism evidence="1 2">
    <name type="scientific">Pyropia yezoensis</name>
    <name type="common">Susabi-nori</name>
    <name type="synonym">Porphyra yezoensis</name>
    <dbReference type="NCBI Taxonomy" id="2788"/>
    <lineage>
        <taxon>Eukaryota</taxon>
        <taxon>Rhodophyta</taxon>
        <taxon>Bangiophyceae</taxon>
        <taxon>Bangiales</taxon>
        <taxon>Bangiaceae</taxon>
        <taxon>Pyropia</taxon>
    </lineage>
</organism>
<keyword evidence="2" id="KW-1185">Reference proteome</keyword>
<reference evidence="1" key="1">
    <citation type="submission" date="2019-11" db="EMBL/GenBank/DDBJ databases">
        <title>Nori genome reveals adaptations in red seaweeds to the harsh intertidal environment.</title>
        <authorList>
            <person name="Wang D."/>
            <person name="Mao Y."/>
        </authorList>
    </citation>
    <scope>NUCLEOTIDE SEQUENCE</scope>
    <source>
        <tissue evidence="1">Gametophyte</tissue>
    </source>
</reference>
<evidence type="ECO:0000313" key="1">
    <source>
        <dbReference type="EMBL" id="KAK1858913.1"/>
    </source>
</evidence>
<comment type="caution">
    <text evidence="1">The sequence shown here is derived from an EMBL/GenBank/DDBJ whole genome shotgun (WGS) entry which is preliminary data.</text>
</comment>
<evidence type="ECO:0000313" key="2">
    <source>
        <dbReference type="Proteomes" id="UP000798662"/>
    </source>
</evidence>
<proteinExistence type="predicted"/>
<dbReference type="Proteomes" id="UP000798662">
    <property type="component" value="Chromosome 1"/>
</dbReference>
<gene>
    <name evidence="1" type="ORF">I4F81_001512</name>
</gene>
<sequence>MSGVGKTLGGDDVTAVVIDSGSLYTRAGYAGDDHPLALIPSAVGTPLAPPGGGGSSSGGDGGGGGDAAAAAATAAAVAGGAEAVGGHPPPPPLVGDALHRAGGRTTDITRVYAPPDAAGATPIASFPAFTAVLRSALSTIRFPPSAVAPDVPPLMLVEPSRRWSTPERSTVAELTFEGEGVPGLFFARGAVTAAFAAARTTALVVDVGAGGVAVTPVVEGYALHKSGGVGTLGGDAMTAAVGDLLTAAAGGDVRAGHEFTKRPRGGGGDAAAAAAPTTTAAAAAAAAADPRVPPSSGAAAADGAVKGEAPPPLPPAAVPSGPRKYDVVPVPPVPGVTAAHTAWYRSRVAEDAKAALLYIPPPGAAPPPDGATTPYELPDGQIVRVPTAALTALGGRLVAPAAPLLAAYAAAADGDVDVDGDEDGGGGGVSAAVAIAAAESLPYQAASVIARCDVDVRRDLYAAVVLAGGGVVTRGLVDAFGRSLTAACPQMYKCRVVPPPPGVVERGAGAWIGGSIMASLGTFGALWVGRREWEEEGERVVHQKCQ</sequence>
<protein>
    <submittedName>
        <fullName evidence="1">Uncharacterized protein</fullName>
    </submittedName>
</protein>
<accession>A0ACC3BMR6</accession>
<name>A0ACC3BMR6_PYRYE</name>
<dbReference type="EMBL" id="CM020618">
    <property type="protein sequence ID" value="KAK1858913.1"/>
    <property type="molecule type" value="Genomic_DNA"/>
</dbReference>